<dbReference type="Proteomes" id="UP000187194">
    <property type="component" value="Unassembled WGS sequence"/>
</dbReference>
<dbReference type="Gene3D" id="1.10.1780.10">
    <property type="entry name" value="Clp, N-terminal domain"/>
    <property type="match status" value="1"/>
</dbReference>
<sequence length="167" mass="18806">MMLVDCAPLIDRLNAYTRRALQNGIELCVVYGHYDIAVEHLLFHLLDDDQADIPMLLHRRNVDAALVRHAIGRSLETRRAGNVGRPAFSPPLFDLLQDAWLIASVNLNEANIRSGAILLALVARPNYYSLGNYAPTLGRLDRQLMRSEFRQIYDVSIEARVHACVKG</sequence>
<dbReference type="InterPro" id="IPR036628">
    <property type="entry name" value="Clp_N_dom_sf"/>
</dbReference>
<proteinExistence type="inferred from homology"/>
<dbReference type="AlphaFoldDB" id="A0A1R1JII3"/>
<accession>A0A1R1JII3</accession>
<evidence type="ECO:0000313" key="3">
    <source>
        <dbReference type="EMBL" id="OMG75174.1"/>
    </source>
</evidence>
<comment type="similarity">
    <text evidence="1">Belongs to the ClpA/ClpB family.</text>
</comment>
<name>A0A1R1JII3_9BURK</name>
<protein>
    <recommendedName>
        <fullName evidence="2">Clp R domain-containing protein</fullName>
    </recommendedName>
</protein>
<reference evidence="3" key="1">
    <citation type="submission" date="2017-01" db="EMBL/GenBank/DDBJ databases">
        <title>Phylogeographic, genomic and meropenem susceptibility analysis of Burkholderia ubonensis.</title>
        <authorList>
            <person name="Price E.P."/>
            <person name="Sarovich D.S."/>
            <person name="Webb J.R."/>
            <person name="Hall C.M."/>
            <person name="Sahl J.W."/>
            <person name="Kaestli M."/>
            <person name="Mayo M."/>
            <person name="Harrington G."/>
            <person name="Baker A.L."/>
            <person name="Sidak-Loftis L.C."/>
            <person name="Lummis M."/>
            <person name="Schupp J.M."/>
            <person name="Gillece J.D."/>
            <person name="Tuanyok A."/>
            <person name="Warner J."/>
            <person name="Busch J.D."/>
            <person name="Keim P."/>
            <person name="Currie B.J."/>
            <person name="Wagner D.M."/>
        </authorList>
    </citation>
    <scope>NUCLEOTIDE SEQUENCE [LARGE SCALE GENOMIC DNA]</scope>
    <source>
        <strain evidence="3">A21</strain>
    </source>
</reference>
<dbReference type="InterPro" id="IPR004176">
    <property type="entry name" value="Clp_R_N"/>
</dbReference>
<gene>
    <name evidence="3" type="ORF">BW685_00505</name>
</gene>
<evidence type="ECO:0000256" key="1">
    <source>
        <dbReference type="ARBA" id="ARBA00008675"/>
    </source>
</evidence>
<feature type="domain" description="Clp R" evidence="2">
    <location>
        <begin position="14"/>
        <end position="124"/>
    </location>
</feature>
<organism evidence="3">
    <name type="scientific">Burkholderia ubonensis</name>
    <dbReference type="NCBI Taxonomy" id="101571"/>
    <lineage>
        <taxon>Bacteria</taxon>
        <taxon>Pseudomonadati</taxon>
        <taxon>Pseudomonadota</taxon>
        <taxon>Betaproteobacteria</taxon>
        <taxon>Burkholderiales</taxon>
        <taxon>Burkholderiaceae</taxon>
        <taxon>Burkholderia</taxon>
        <taxon>Burkholderia cepacia complex</taxon>
    </lineage>
</organism>
<evidence type="ECO:0000259" key="2">
    <source>
        <dbReference type="Pfam" id="PF02861"/>
    </source>
</evidence>
<dbReference type="EMBL" id="MTJZ01000001">
    <property type="protein sequence ID" value="OMG75174.1"/>
    <property type="molecule type" value="Genomic_DNA"/>
</dbReference>
<dbReference type="SUPFAM" id="SSF81923">
    <property type="entry name" value="Double Clp-N motif"/>
    <property type="match status" value="1"/>
</dbReference>
<comment type="caution">
    <text evidence="3">The sequence shown here is derived from an EMBL/GenBank/DDBJ whole genome shotgun (WGS) entry which is preliminary data.</text>
</comment>
<dbReference type="Pfam" id="PF02861">
    <property type="entry name" value="Clp_N"/>
    <property type="match status" value="1"/>
</dbReference>